<dbReference type="InterPro" id="IPR001811">
    <property type="entry name" value="Chemokine_IL8-like_dom"/>
</dbReference>
<dbReference type="EMBL" id="BFAA01014526">
    <property type="protein sequence ID" value="GCB78915.1"/>
    <property type="molecule type" value="Genomic_DNA"/>
</dbReference>
<dbReference type="InterPro" id="IPR036048">
    <property type="entry name" value="Interleukin_8-like_sf"/>
</dbReference>
<feature type="domain" description="Chemokine interleukin-8-like" evidence="4">
    <location>
        <begin position="30"/>
        <end position="90"/>
    </location>
</feature>
<reference evidence="5 6" key="1">
    <citation type="journal article" date="2018" name="Nat. Ecol. Evol.">
        <title>Shark genomes provide insights into elasmobranch evolution and the origin of vertebrates.</title>
        <authorList>
            <person name="Hara Y"/>
            <person name="Yamaguchi K"/>
            <person name="Onimaru K"/>
            <person name="Kadota M"/>
            <person name="Koyanagi M"/>
            <person name="Keeley SD"/>
            <person name="Tatsumi K"/>
            <person name="Tanaka K"/>
            <person name="Motone F"/>
            <person name="Kageyama Y"/>
            <person name="Nozu R"/>
            <person name="Adachi N"/>
            <person name="Nishimura O"/>
            <person name="Nakagawa R"/>
            <person name="Tanegashima C"/>
            <person name="Kiyatake I"/>
            <person name="Matsumoto R"/>
            <person name="Murakumo K"/>
            <person name="Nishida K"/>
            <person name="Terakita A"/>
            <person name="Kuratani S"/>
            <person name="Sato K"/>
            <person name="Hyodo S Kuraku.S."/>
        </authorList>
    </citation>
    <scope>NUCLEOTIDE SEQUENCE [LARGE SCALE GENOMIC DNA]</scope>
</reference>
<dbReference type="PANTHER" id="PTHR12015">
    <property type="entry name" value="SMALL INDUCIBLE CYTOKINE A"/>
    <property type="match status" value="1"/>
</dbReference>
<dbReference type="SUPFAM" id="SSF54117">
    <property type="entry name" value="Interleukin 8-like chemokines"/>
    <property type="match status" value="1"/>
</dbReference>
<dbReference type="AlphaFoldDB" id="A0A401Q0K9"/>
<dbReference type="STRING" id="75743.A0A401Q0K9"/>
<sequence length="95" mass="10620">MKLLLIILALGLTISICSQPGSAAPSIPVGTLCCERYINKQLPLKRLVSYIRVHSTRDCSNSAVIFKTVTDRLVCARPDHTWVQDRVRDLDGNRQ</sequence>
<dbReference type="CDD" id="cd00272">
    <property type="entry name" value="Chemokine_CC"/>
    <property type="match status" value="1"/>
</dbReference>
<proteinExistence type="inferred from homology"/>
<dbReference type="Pfam" id="PF00048">
    <property type="entry name" value="IL8"/>
    <property type="match status" value="1"/>
</dbReference>
<evidence type="ECO:0000313" key="6">
    <source>
        <dbReference type="Proteomes" id="UP000288216"/>
    </source>
</evidence>
<dbReference type="Gene3D" id="2.40.50.40">
    <property type="match status" value="1"/>
</dbReference>
<comment type="caution">
    <text evidence="5">The sequence shown here is derived from an EMBL/GenBank/DDBJ whole genome shotgun (WGS) entry which is preliminary data.</text>
</comment>
<evidence type="ECO:0000313" key="5">
    <source>
        <dbReference type="EMBL" id="GCB78915.1"/>
    </source>
</evidence>
<evidence type="ECO:0000256" key="1">
    <source>
        <dbReference type="ARBA" id="ARBA00010868"/>
    </source>
</evidence>
<dbReference type="FunFam" id="2.40.50.40:FF:000002">
    <property type="entry name" value="C-C motif chemokine"/>
    <property type="match status" value="1"/>
</dbReference>
<feature type="signal peptide" evidence="3">
    <location>
        <begin position="1"/>
        <end position="23"/>
    </location>
</feature>
<organism evidence="5 6">
    <name type="scientific">Scyliorhinus torazame</name>
    <name type="common">Cloudy catshark</name>
    <name type="synonym">Catulus torazame</name>
    <dbReference type="NCBI Taxonomy" id="75743"/>
    <lineage>
        <taxon>Eukaryota</taxon>
        <taxon>Metazoa</taxon>
        <taxon>Chordata</taxon>
        <taxon>Craniata</taxon>
        <taxon>Vertebrata</taxon>
        <taxon>Chondrichthyes</taxon>
        <taxon>Elasmobranchii</taxon>
        <taxon>Galeomorphii</taxon>
        <taxon>Galeoidea</taxon>
        <taxon>Carcharhiniformes</taxon>
        <taxon>Scyliorhinidae</taxon>
        <taxon>Scyliorhinus</taxon>
    </lineage>
</organism>
<dbReference type="OrthoDB" id="9930747at2759"/>
<comment type="similarity">
    <text evidence="1">Belongs to the intercrine beta (chemokine CC) family.</text>
</comment>
<evidence type="ECO:0000259" key="4">
    <source>
        <dbReference type="SMART" id="SM00199"/>
    </source>
</evidence>
<accession>A0A401Q0K9</accession>
<evidence type="ECO:0000256" key="3">
    <source>
        <dbReference type="SAM" id="SignalP"/>
    </source>
</evidence>
<protein>
    <recommendedName>
        <fullName evidence="4">Chemokine interleukin-8-like domain-containing protein</fullName>
    </recommendedName>
</protein>
<keyword evidence="3" id="KW-0732">Signal</keyword>
<gene>
    <name evidence="5" type="ORF">scyTo_0019474</name>
</gene>
<keyword evidence="6" id="KW-1185">Reference proteome</keyword>
<feature type="chain" id="PRO_5019115904" description="Chemokine interleukin-8-like domain-containing protein" evidence="3">
    <location>
        <begin position="24"/>
        <end position="95"/>
    </location>
</feature>
<dbReference type="OMA" id="PNQKWVK"/>
<keyword evidence="2" id="KW-0202">Cytokine</keyword>
<evidence type="ECO:0000256" key="2">
    <source>
        <dbReference type="ARBA" id="ARBA00022514"/>
    </source>
</evidence>
<dbReference type="GO" id="GO:0006955">
    <property type="term" value="P:immune response"/>
    <property type="evidence" value="ECO:0007669"/>
    <property type="project" value="InterPro"/>
</dbReference>
<dbReference type="SMART" id="SM00199">
    <property type="entry name" value="SCY"/>
    <property type="match status" value="1"/>
</dbReference>
<dbReference type="InterPro" id="IPR039809">
    <property type="entry name" value="Chemokine_b/g/d"/>
</dbReference>
<name>A0A401Q0K9_SCYTO</name>
<dbReference type="Proteomes" id="UP000288216">
    <property type="component" value="Unassembled WGS sequence"/>
</dbReference>
<dbReference type="GO" id="GO:0005615">
    <property type="term" value="C:extracellular space"/>
    <property type="evidence" value="ECO:0007669"/>
    <property type="project" value="UniProtKB-KW"/>
</dbReference>
<dbReference type="GO" id="GO:0008009">
    <property type="term" value="F:chemokine activity"/>
    <property type="evidence" value="ECO:0007669"/>
    <property type="project" value="InterPro"/>
</dbReference>